<keyword evidence="5 8" id="KW-0808">Transferase</keyword>
<proteinExistence type="inferred from homology"/>
<evidence type="ECO:0000256" key="8">
    <source>
        <dbReference type="HAMAP-Rule" id="MF_00835"/>
    </source>
</evidence>
<dbReference type="GO" id="GO:0032259">
    <property type="term" value="P:methylation"/>
    <property type="evidence" value="ECO:0007669"/>
    <property type="project" value="UniProtKB-KW"/>
</dbReference>
<keyword evidence="7 8" id="KW-0093">Biotin biosynthesis</keyword>
<dbReference type="NCBIfam" id="TIGR02072">
    <property type="entry name" value="BioC"/>
    <property type="match status" value="1"/>
</dbReference>
<accession>A0ABV8V2R9</accession>
<keyword evidence="4 8" id="KW-0489">Methyltransferase</keyword>
<evidence type="ECO:0000256" key="7">
    <source>
        <dbReference type="ARBA" id="ARBA00022756"/>
    </source>
</evidence>
<dbReference type="GO" id="GO:0102130">
    <property type="term" value="F:malonyl-CoA methyltransferase activity"/>
    <property type="evidence" value="ECO:0007669"/>
    <property type="project" value="UniProtKB-EC"/>
</dbReference>
<dbReference type="EMBL" id="JBHSCX010000003">
    <property type="protein sequence ID" value="MFC4361545.1"/>
    <property type="molecule type" value="Genomic_DNA"/>
</dbReference>
<keyword evidence="11" id="KW-1185">Reference proteome</keyword>
<name>A0ABV8V2R9_9GAMM</name>
<dbReference type="InterPro" id="IPR011814">
    <property type="entry name" value="BioC"/>
</dbReference>
<comment type="catalytic activity">
    <reaction evidence="1 8">
        <text>malonyl-[ACP] + S-adenosyl-L-methionine = malonyl-[ACP] methyl ester + S-adenosyl-L-homocysteine</text>
        <dbReference type="Rhea" id="RHEA:17105"/>
        <dbReference type="Rhea" id="RHEA-COMP:9623"/>
        <dbReference type="Rhea" id="RHEA-COMP:9954"/>
        <dbReference type="ChEBI" id="CHEBI:57856"/>
        <dbReference type="ChEBI" id="CHEBI:59789"/>
        <dbReference type="ChEBI" id="CHEBI:78449"/>
        <dbReference type="ChEBI" id="CHEBI:78845"/>
        <dbReference type="EC" id="2.1.1.197"/>
    </reaction>
</comment>
<dbReference type="Pfam" id="PF08241">
    <property type="entry name" value="Methyltransf_11"/>
    <property type="match status" value="1"/>
</dbReference>
<evidence type="ECO:0000256" key="3">
    <source>
        <dbReference type="ARBA" id="ARBA00012327"/>
    </source>
</evidence>
<dbReference type="InterPro" id="IPR013216">
    <property type="entry name" value="Methyltransf_11"/>
</dbReference>
<feature type="domain" description="Methyltransferase type 11" evidence="9">
    <location>
        <begin position="51"/>
        <end position="144"/>
    </location>
</feature>
<comment type="caution">
    <text evidence="10">The sequence shown here is derived from an EMBL/GenBank/DDBJ whole genome shotgun (WGS) entry which is preliminary data.</text>
</comment>
<dbReference type="SUPFAM" id="SSF53335">
    <property type="entry name" value="S-adenosyl-L-methionine-dependent methyltransferases"/>
    <property type="match status" value="1"/>
</dbReference>
<sequence length="264" mass="29417">MTVKVQRSKLAVAESFSRAAPSYDSAAQLQRDIGTELFNLLPSNVAPQTVVDIGSGTGFFSEKLQLAYPQALVCGLDLAQGMLHYARARHEKSLTWVGADMECLPFADASINLFFSSLALQWSEDLPAFFAEIHRTLYPGGLIALATLGPNTLFELRDSWQRVDGFTHVNQFIHGDKVRAAAAQAGLRERCWISAEKIMRYDALRELTHELKAIGAHNVNRARAPGLTGREKLKKLRASYELYRQPDGLPATYEIYWLLLHKPG</sequence>
<dbReference type="Proteomes" id="UP001595840">
    <property type="component" value="Unassembled WGS sequence"/>
</dbReference>
<dbReference type="CDD" id="cd02440">
    <property type="entry name" value="AdoMet_MTases"/>
    <property type="match status" value="1"/>
</dbReference>
<evidence type="ECO:0000313" key="10">
    <source>
        <dbReference type="EMBL" id="MFC4361545.1"/>
    </source>
</evidence>
<comment type="similarity">
    <text evidence="8">Belongs to the methyltransferase superfamily.</text>
</comment>
<evidence type="ECO:0000256" key="1">
    <source>
        <dbReference type="ARBA" id="ARBA00000852"/>
    </source>
</evidence>
<dbReference type="EC" id="2.1.1.197" evidence="3 8"/>
<organism evidence="10 11">
    <name type="scientific">Simiduia curdlanivorans</name>
    <dbReference type="NCBI Taxonomy" id="1492769"/>
    <lineage>
        <taxon>Bacteria</taxon>
        <taxon>Pseudomonadati</taxon>
        <taxon>Pseudomonadota</taxon>
        <taxon>Gammaproteobacteria</taxon>
        <taxon>Cellvibrionales</taxon>
        <taxon>Cellvibrionaceae</taxon>
        <taxon>Simiduia</taxon>
    </lineage>
</organism>
<dbReference type="HAMAP" id="MF_00835">
    <property type="entry name" value="BioC"/>
    <property type="match status" value="1"/>
</dbReference>
<evidence type="ECO:0000256" key="2">
    <source>
        <dbReference type="ARBA" id="ARBA00004746"/>
    </source>
</evidence>
<keyword evidence="6 8" id="KW-0949">S-adenosyl-L-methionine</keyword>
<comment type="function">
    <text evidence="8">Converts the free carboxyl group of a malonyl-thioester to its methyl ester by transfer of a methyl group from S-adenosyl-L-methionine (SAM). It allows to synthesize pimeloyl-ACP via the fatty acid synthetic pathway.</text>
</comment>
<evidence type="ECO:0000256" key="5">
    <source>
        <dbReference type="ARBA" id="ARBA00022679"/>
    </source>
</evidence>
<dbReference type="InterPro" id="IPR050602">
    <property type="entry name" value="Malonyl-ACP_OMT"/>
</dbReference>
<dbReference type="Gene3D" id="3.40.50.150">
    <property type="entry name" value="Vaccinia Virus protein VP39"/>
    <property type="match status" value="1"/>
</dbReference>
<evidence type="ECO:0000256" key="6">
    <source>
        <dbReference type="ARBA" id="ARBA00022691"/>
    </source>
</evidence>
<dbReference type="InterPro" id="IPR029063">
    <property type="entry name" value="SAM-dependent_MTases_sf"/>
</dbReference>
<evidence type="ECO:0000256" key="4">
    <source>
        <dbReference type="ARBA" id="ARBA00022603"/>
    </source>
</evidence>
<dbReference type="PANTHER" id="PTHR13090">
    <property type="entry name" value="ARGININE-HYDROXYLASE NDUFAF5, MITOCHONDRIAL"/>
    <property type="match status" value="1"/>
</dbReference>
<evidence type="ECO:0000259" key="9">
    <source>
        <dbReference type="Pfam" id="PF08241"/>
    </source>
</evidence>
<protein>
    <recommendedName>
        <fullName evidence="3 8">Malonyl-[acyl-carrier protein] O-methyltransferase</fullName>
        <shortName evidence="8">Malonyl-ACP O-methyltransferase</shortName>
        <ecNumber evidence="3 8">2.1.1.197</ecNumber>
    </recommendedName>
    <alternativeName>
        <fullName evidence="8">Biotin synthesis protein BioC</fullName>
    </alternativeName>
</protein>
<evidence type="ECO:0000313" key="11">
    <source>
        <dbReference type="Proteomes" id="UP001595840"/>
    </source>
</evidence>
<comment type="pathway">
    <text evidence="2 8">Cofactor biosynthesis; biotin biosynthesis.</text>
</comment>
<dbReference type="PANTHER" id="PTHR13090:SF1">
    <property type="entry name" value="ARGININE-HYDROXYLASE NDUFAF5, MITOCHONDRIAL"/>
    <property type="match status" value="1"/>
</dbReference>
<dbReference type="RefSeq" id="WP_290259524.1">
    <property type="nucleotide sequence ID" value="NZ_JAUFQG010000004.1"/>
</dbReference>
<reference evidence="11" key="1">
    <citation type="journal article" date="2019" name="Int. J. Syst. Evol. Microbiol.">
        <title>The Global Catalogue of Microorganisms (GCM) 10K type strain sequencing project: providing services to taxonomists for standard genome sequencing and annotation.</title>
        <authorList>
            <consortium name="The Broad Institute Genomics Platform"/>
            <consortium name="The Broad Institute Genome Sequencing Center for Infectious Disease"/>
            <person name="Wu L."/>
            <person name="Ma J."/>
        </authorList>
    </citation>
    <scope>NUCLEOTIDE SEQUENCE [LARGE SCALE GENOMIC DNA]</scope>
    <source>
        <strain evidence="11">CECT 8570</strain>
    </source>
</reference>
<gene>
    <name evidence="8 10" type="primary">bioC</name>
    <name evidence="10" type="ORF">ACFOX3_04475</name>
</gene>